<keyword evidence="9" id="KW-1185">Reference proteome</keyword>
<dbReference type="PANTHER" id="PTHR43673">
    <property type="entry name" value="NAD(P)H NITROREDUCTASE YDGI-RELATED"/>
    <property type="match status" value="1"/>
</dbReference>
<evidence type="ECO:0000313" key="8">
    <source>
        <dbReference type="EMBL" id="GEA86921.1"/>
    </source>
</evidence>
<comment type="similarity">
    <text evidence="2">Belongs to the nitroreductase family.</text>
</comment>
<dbReference type="EMBL" id="BJLR01000009">
    <property type="protein sequence ID" value="GEA86921.1"/>
    <property type="molecule type" value="Genomic_DNA"/>
</dbReference>
<feature type="domain" description="Nitroreductase" evidence="7">
    <location>
        <begin position="37"/>
        <end position="219"/>
    </location>
</feature>
<keyword evidence="4" id="KW-0288">FMN</keyword>
<dbReference type="SUPFAM" id="SSF55469">
    <property type="entry name" value="FMN-dependent nitroreductase-like"/>
    <property type="match status" value="1"/>
</dbReference>
<dbReference type="CDD" id="cd02062">
    <property type="entry name" value="Nitro_FMN_reductase"/>
    <property type="match status" value="1"/>
</dbReference>
<evidence type="ECO:0000256" key="2">
    <source>
        <dbReference type="ARBA" id="ARBA00007118"/>
    </source>
</evidence>
<comment type="caution">
    <text evidence="8">The sequence shown here is derived from an EMBL/GenBank/DDBJ whole genome shotgun (WGS) entry which is preliminary data.</text>
</comment>
<dbReference type="GO" id="GO:0016491">
    <property type="term" value="F:oxidoreductase activity"/>
    <property type="evidence" value="ECO:0007669"/>
    <property type="project" value="UniProtKB-KW"/>
</dbReference>
<organism evidence="8 9">
    <name type="scientific">Cellulomonas cellasea</name>
    <dbReference type="NCBI Taxonomy" id="43670"/>
    <lineage>
        <taxon>Bacteria</taxon>
        <taxon>Bacillati</taxon>
        <taxon>Actinomycetota</taxon>
        <taxon>Actinomycetes</taxon>
        <taxon>Micrococcales</taxon>
        <taxon>Cellulomonadaceae</taxon>
        <taxon>Cellulomonas</taxon>
    </lineage>
</organism>
<protein>
    <recommendedName>
        <fullName evidence="7">Nitroreductase domain-containing protein</fullName>
    </recommendedName>
</protein>
<feature type="compositionally biased region" description="Basic and acidic residues" evidence="6">
    <location>
        <begin position="236"/>
        <end position="251"/>
    </location>
</feature>
<name>A0A4Y3KR80_9CELL</name>
<evidence type="ECO:0000256" key="1">
    <source>
        <dbReference type="ARBA" id="ARBA00001917"/>
    </source>
</evidence>
<evidence type="ECO:0000256" key="3">
    <source>
        <dbReference type="ARBA" id="ARBA00022630"/>
    </source>
</evidence>
<keyword evidence="3" id="KW-0285">Flavoprotein</keyword>
<gene>
    <name evidence="8" type="ORF">CCE01nite_08700</name>
</gene>
<reference evidence="8" key="1">
    <citation type="submission" date="2019-06" db="EMBL/GenBank/DDBJ databases">
        <title>Whole genome shotgun sequence of Cellulomonas cellasea NBRC 3753.</title>
        <authorList>
            <person name="Hosoyama A."/>
            <person name="Uohara A."/>
            <person name="Ohji S."/>
            <person name="Ichikawa N."/>
        </authorList>
    </citation>
    <scope>NUCLEOTIDE SEQUENCE [LARGE SCALE GENOMIC DNA]</scope>
    <source>
        <strain evidence="8">NBRC 3753</strain>
    </source>
</reference>
<keyword evidence="5" id="KW-0560">Oxidoreductase</keyword>
<dbReference type="Gene3D" id="3.40.109.10">
    <property type="entry name" value="NADH Oxidase"/>
    <property type="match status" value="1"/>
</dbReference>
<feature type="region of interest" description="Disordered" evidence="6">
    <location>
        <begin position="223"/>
        <end position="251"/>
    </location>
</feature>
<dbReference type="PANTHER" id="PTHR43673:SF2">
    <property type="entry name" value="NITROREDUCTASE"/>
    <property type="match status" value="1"/>
</dbReference>
<evidence type="ECO:0000256" key="6">
    <source>
        <dbReference type="SAM" id="MobiDB-lite"/>
    </source>
</evidence>
<dbReference type="Pfam" id="PF00881">
    <property type="entry name" value="Nitroreductase"/>
    <property type="match status" value="1"/>
</dbReference>
<accession>A0A4Y3KR80</accession>
<comment type="cofactor">
    <cofactor evidence="1">
        <name>FMN</name>
        <dbReference type="ChEBI" id="CHEBI:58210"/>
    </cofactor>
</comment>
<evidence type="ECO:0000259" key="7">
    <source>
        <dbReference type="Pfam" id="PF00881"/>
    </source>
</evidence>
<dbReference type="InterPro" id="IPR029479">
    <property type="entry name" value="Nitroreductase"/>
</dbReference>
<dbReference type="Proteomes" id="UP000317046">
    <property type="component" value="Unassembled WGS sequence"/>
</dbReference>
<sequence length="251" mass="26802">MGALPCAGAAVRRRYGGPRRSPAAHAMIGGMDFQDVVRRRRMVRTYTDAPVERATVDRMLANAARAPSAGFSQGWGFLVLDTPVDVARFWDVTAPAGPASRWLRSMRVAPVVVVPHADPAAYRARYAQPDKRRDGAVDALPVDALRAAAADPTAGGVPWAVPYWYVDAGMAALLVLQTAVDEGLGACFFGIPAERTAAYREAFGVPGHLEPVGAITVGHPAPVEHLPGSAARRPRRGVEDVVHRGRWSPDA</sequence>
<evidence type="ECO:0000256" key="5">
    <source>
        <dbReference type="ARBA" id="ARBA00023002"/>
    </source>
</evidence>
<dbReference type="InterPro" id="IPR000415">
    <property type="entry name" value="Nitroreductase-like"/>
</dbReference>
<evidence type="ECO:0000256" key="4">
    <source>
        <dbReference type="ARBA" id="ARBA00022643"/>
    </source>
</evidence>
<evidence type="ECO:0000313" key="9">
    <source>
        <dbReference type="Proteomes" id="UP000317046"/>
    </source>
</evidence>
<proteinExistence type="inferred from homology"/>
<dbReference type="AlphaFoldDB" id="A0A4Y3KR80"/>